<sequence length="150" mass="17518">MEFEILYKKTNKKFDLIYRLDEYSFDVEPNQEPGTYSLMINDLFLELDEEKKIMYVWGLCPLEKVKIIRLCPKKIQNYCLRVMNCENLNAGIPYKINNAGRWDVSLNSEKGWVCIGNPGDNVSFIQFAPGSVLALEKEKIVALWLLPRLY</sequence>
<organism evidence="1">
    <name type="scientific">Waddlia chondrophila 2032/99</name>
    <dbReference type="NCBI Taxonomy" id="765953"/>
    <lineage>
        <taxon>Bacteria</taxon>
        <taxon>Pseudomonadati</taxon>
        <taxon>Chlamydiota</taxon>
        <taxon>Chlamydiia</taxon>
        <taxon>Parachlamydiales</taxon>
        <taxon>Waddliaceae</taxon>
        <taxon>Waddlia</taxon>
    </lineage>
</organism>
<evidence type="ECO:0000313" key="1">
    <source>
        <dbReference type="EMBL" id="CCB91779.1"/>
    </source>
</evidence>
<reference evidence="1" key="1">
    <citation type="submission" date="2011-05" db="EMBL/GenBank/DDBJ databases">
        <title>Unity in variety -- the pan-genome of the Chlamydiae.</title>
        <authorList>
            <person name="Collingro A."/>
            <person name="Tischler P."/>
            <person name="Weinmaier T."/>
            <person name="Penz T."/>
            <person name="Heinz E."/>
            <person name="Brunham R.C."/>
            <person name="Read T.D."/>
            <person name="Bavoil P.M."/>
            <person name="Sachse K."/>
            <person name="Kahane S."/>
            <person name="Friedman M.G."/>
            <person name="Rattei T."/>
            <person name="Myers G.S.A."/>
            <person name="Horn M."/>
        </authorList>
    </citation>
    <scope>NUCLEOTIDE SEQUENCE</scope>
    <source>
        <strain evidence="1">2032/99</strain>
    </source>
</reference>
<accession>F8LE65</accession>
<proteinExistence type="predicted"/>
<gene>
    <name evidence="1" type="ORF">WCH_CN15730</name>
</gene>
<protein>
    <submittedName>
        <fullName evidence="1">Uncharacterized protein</fullName>
    </submittedName>
</protein>
<name>F8LE65_9BACT</name>
<dbReference type="EMBL" id="FR872656">
    <property type="protein sequence ID" value="CCB91779.1"/>
    <property type="molecule type" value="Genomic_DNA"/>
</dbReference>
<dbReference type="AlphaFoldDB" id="F8LE65"/>